<gene>
    <name evidence="1" type="ORF">DXB99_06230</name>
</gene>
<accession>A0A3E4YBR3</accession>
<protein>
    <submittedName>
        <fullName evidence="1">Uncharacterized protein</fullName>
    </submittedName>
</protein>
<reference evidence="1 2" key="1">
    <citation type="submission" date="2018-08" db="EMBL/GenBank/DDBJ databases">
        <title>A genome reference for cultivated species of the human gut microbiota.</title>
        <authorList>
            <person name="Zou Y."/>
            <person name="Xue W."/>
            <person name="Luo G."/>
        </authorList>
    </citation>
    <scope>NUCLEOTIDE SEQUENCE [LARGE SCALE GENOMIC DNA]</scope>
    <source>
        <strain evidence="1 2">OM07-13</strain>
    </source>
</reference>
<proteinExistence type="predicted"/>
<organism evidence="1 2">
    <name type="scientific">Agathobacter rectalis</name>
    <dbReference type="NCBI Taxonomy" id="39491"/>
    <lineage>
        <taxon>Bacteria</taxon>
        <taxon>Bacillati</taxon>
        <taxon>Bacillota</taxon>
        <taxon>Clostridia</taxon>
        <taxon>Lachnospirales</taxon>
        <taxon>Lachnospiraceae</taxon>
        <taxon>Agathobacter</taxon>
    </lineage>
</organism>
<dbReference type="EMBL" id="QSTP01000005">
    <property type="protein sequence ID" value="RGM72132.1"/>
    <property type="molecule type" value="Genomic_DNA"/>
</dbReference>
<dbReference type="Proteomes" id="UP000260758">
    <property type="component" value="Unassembled WGS sequence"/>
</dbReference>
<dbReference type="RefSeq" id="WP_117718641.1">
    <property type="nucleotide sequence ID" value="NZ_QSTP01000005.1"/>
</dbReference>
<name>A0A3E4YBR3_9FIRM</name>
<sequence length="102" mass="12255">MDKYFIEVNSITYQYPYGIDKKVTDYGVLNKYIGKEFSRKEIDKIIAKMILKHPYIDNSMNLKLSIMRKTAKFDSFYHILNFRNYNYENQVKGDTAIKYELD</sequence>
<evidence type="ECO:0000313" key="2">
    <source>
        <dbReference type="Proteomes" id="UP000260758"/>
    </source>
</evidence>
<dbReference type="AlphaFoldDB" id="A0A3E4YBR3"/>
<comment type="caution">
    <text evidence="1">The sequence shown here is derived from an EMBL/GenBank/DDBJ whole genome shotgun (WGS) entry which is preliminary data.</text>
</comment>
<evidence type="ECO:0000313" key="1">
    <source>
        <dbReference type="EMBL" id="RGM72132.1"/>
    </source>
</evidence>